<evidence type="ECO:0000313" key="10">
    <source>
        <dbReference type="Proteomes" id="UP000289340"/>
    </source>
</evidence>
<evidence type="ECO:0000256" key="2">
    <source>
        <dbReference type="ARBA" id="ARBA00022723"/>
    </source>
</evidence>
<dbReference type="PANTHER" id="PTHR46151:SF7">
    <property type="entry name" value="NEP1-INTERACTING PROTEIN 1"/>
    <property type="match status" value="1"/>
</dbReference>
<evidence type="ECO:0000256" key="6">
    <source>
        <dbReference type="SAM" id="Phobius"/>
    </source>
</evidence>
<name>A0A445LJG9_GLYSO</name>
<sequence length="214" mass="23070">MEFVPNQCPWMGSFGNFVERVKRVGALFVSAIIGNIFSAILTFCFALVGTLLGAMTGALIGQETESGFIRGAAIGAISGAVFSIEVFESSLVLWKSDESGIGCVLYLIDVISSLLNGRLVRERIGPAMLSAVQSQMGAVEISFDEVQNLFDIGGAKGLSRDSVEKIPKITITSDNNVHASGEKDSCSVCLQVFYDDTIFLFLFLPVNVIFLLEY</sequence>
<evidence type="ECO:0000256" key="4">
    <source>
        <dbReference type="ARBA" id="ARBA00022833"/>
    </source>
</evidence>
<keyword evidence="10" id="KW-1185">Reference proteome</keyword>
<evidence type="ECO:0000313" key="8">
    <source>
        <dbReference type="EMBL" id="RZC23390.1"/>
    </source>
</evidence>
<dbReference type="PANTHER" id="PTHR46151">
    <property type="entry name" value="NEP1-INTERACTING PROTEIN-LIKE 2"/>
    <property type="match status" value="1"/>
</dbReference>
<reference evidence="8 10" key="1">
    <citation type="submission" date="2018-09" db="EMBL/GenBank/DDBJ databases">
        <title>A high-quality reference genome of wild soybean provides a powerful tool to mine soybean genomes.</title>
        <authorList>
            <person name="Xie M."/>
            <person name="Chung C.Y.L."/>
            <person name="Li M.-W."/>
            <person name="Wong F.-L."/>
            <person name="Chan T.-F."/>
            <person name="Lam H.-M."/>
        </authorList>
    </citation>
    <scope>NUCLEOTIDE SEQUENCE [LARGE SCALE GENOMIC DNA]</scope>
    <source>
        <strain evidence="10">cv. W05</strain>
        <tissue evidence="8">Hypocotyl of etiolated seedlings</tissue>
    </source>
</reference>
<organism evidence="8 10">
    <name type="scientific">Glycine soja</name>
    <name type="common">Wild soybean</name>
    <dbReference type="NCBI Taxonomy" id="3848"/>
    <lineage>
        <taxon>Eukaryota</taxon>
        <taxon>Viridiplantae</taxon>
        <taxon>Streptophyta</taxon>
        <taxon>Embryophyta</taxon>
        <taxon>Tracheophyta</taxon>
        <taxon>Spermatophyta</taxon>
        <taxon>Magnoliopsida</taxon>
        <taxon>eudicotyledons</taxon>
        <taxon>Gunneridae</taxon>
        <taxon>Pentapetalae</taxon>
        <taxon>rosids</taxon>
        <taxon>fabids</taxon>
        <taxon>Fabales</taxon>
        <taxon>Fabaceae</taxon>
        <taxon>Papilionoideae</taxon>
        <taxon>50 kb inversion clade</taxon>
        <taxon>NPAAA clade</taxon>
        <taxon>indigoferoid/millettioid clade</taxon>
        <taxon>Phaseoleae</taxon>
        <taxon>Glycine</taxon>
        <taxon>Glycine subgen. Soja</taxon>
    </lineage>
</organism>
<evidence type="ECO:0000256" key="1">
    <source>
        <dbReference type="ARBA" id="ARBA00004370"/>
    </source>
</evidence>
<keyword evidence="3" id="KW-0863">Zinc-finger</keyword>
<keyword evidence="5 6" id="KW-0472">Membrane</keyword>
<proteinExistence type="predicted"/>
<protein>
    <submittedName>
        <fullName evidence="8">NEP1-interacting protein 2 isoform B</fullName>
    </submittedName>
    <submittedName>
        <fullName evidence="9">NEP1-interacting protein 2 isoform C</fullName>
    </submittedName>
</protein>
<evidence type="ECO:0000313" key="9">
    <source>
        <dbReference type="EMBL" id="RZC23391.1"/>
    </source>
</evidence>
<dbReference type="GO" id="GO:0008270">
    <property type="term" value="F:zinc ion binding"/>
    <property type="evidence" value="ECO:0007669"/>
    <property type="project" value="UniProtKB-KW"/>
</dbReference>
<gene>
    <name evidence="8" type="ORF">D0Y65_002955</name>
</gene>
<comment type="caution">
    <text evidence="8">The sequence shown here is derived from an EMBL/GenBank/DDBJ whole genome shotgun (WGS) entry which is preliminary data.</text>
</comment>
<keyword evidence="6" id="KW-0812">Transmembrane</keyword>
<dbReference type="EMBL" id="QZWG01000002">
    <property type="protein sequence ID" value="RZC23390.1"/>
    <property type="molecule type" value="Genomic_DNA"/>
</dbReference>
<feature type="transmembrane region" description="Helical" evidence="6">
    <location>
        <begin position="26"/>
        <end position="55"/>
    </location>
</feature>
<keyword evidence="6" id="KW-1133">Transmembrane helix</keyword>
<comment type="subcellular location">
    <subcellularLocation>
        <location evidence="1">Membrane</location>
    </subcellularLocation>
</comment>
<dbReference type="AlphaFoldDB" id="A0A445LJG9"/>
<dbReference type="InterPro" id="IPR027367">
    <property type="entry name" value="Gly-zipper_YMGG"/>
</dbReference>
<keyword evidence="4" id="KW-0862">Zinc</keyword>
<dbReference type="Proteomes" id="UP000289340">
    <property type="component" value="Chromosome 2"/>
</dbReference>
<keyword evidence="2" id="KW-0479">Metal-binding</keyword>
<evidence type="ECO:0000256" key="3">
    <source>
        <dbReference type="ARBA" id="ARBA00022771"/>
    </source>
</evidence>
<dbReference type="EMBL" id="QZWG01000002">
    <property type="protein sequence ID" value="RZC23391.1"/>
    <property type="molecule type" value="Genomic_DNA"/>
</dbReference>
<feature type="domain" description="YMGG-like Gly-zipper" evidence="7">
    <location>
        <begin position="46"/>
        <end position="81"/>
    </location>
</feature>
<accession>A0A445LJG9</accession>
<evidence type="ECO:0000259" key="7">
    <source>
        <dbReference type="Pfam" id="PF13441"/>
    </source>
</evidence>
<dbReference type="Pfam" id="PF13441">
    <property type="entry name" value="Gly-zipper_YMGG"/>
    <property type="match status" value="1"/>
</dbReference>
<dbReference type="GO" id="GO:0016020">
    <property type="term" value="C:membrane"/>
    <property type="evidence" value="ECO:0007669"/>
    <property type="project" value="UniProtKB-SubCell"/>
</dbReference>
<evidence type="ECO:0000256" key="5">
    <source>
        <dbReference type="ARBA" id="ARBA00023136"/>
    </source>
</evidence>